<dbReference type="InterPro" id="IPR045090">
    <property type="entry name" value="Pept_M3A_M3B"/>
</dbReference>
<dbReference type="GO" id="GO:0046872">
    <property type="term" value="F:metal ion binding"/>
    <property type="evidence" value="ECO:0007669"/>
    <property type="project" value="UniProtKB-UniRule"/>
</dbReference>
<keyword evidence="3 6" id="KW-0378">Hydrolase</keyword>
<comment type="caution">
    <text evidence="9">The sequence shown here is derived from an EMBL/GenBank/DDBJ whole genome shotgun (WGS) entry which is preliminary data.</text>
</comment>
<dbReference type="AlphaFoldDB" id="A0A931LSW1"/>
<dbReference type="InterPro" id="IPR042088">
    <property type="entry name" value="OligoPept_F_C"/>
</dbReference>
<dbReference type="InterPro" id="IPR011977">
    <property type="entry name" value="Pept_M3B_clade3"/>
</dbReference>
<organism evidence="9 10">
    <name type="scientific">Fimbriimonas ginsengisoli</name>
    <dbReference type="NCBI Taxonomy" id="1005039"/>
    <lineage>
        <taxon>Bacteria</taxon>
        <taxon>Bacillati</taxon>
        <taxon>Armatimonadota</taxon>
        <taxon>Fimbriimonadia</taxon>
        <taxon>Fimbriimonadales</taxon>
        <taxon>Fimbriimonadaceae</taxon>
        <taxon>Fimbriimonas</taxon>
    </lineage>
</organism>
<dbReference type="EMBL" id="JACOSL010000041">
    <property type="protein sequence ID" value="MBI1756860.1"/>
    <property type="molecule type" value="Genomic_DNA"/>
</dbReference>
<dbReference type="Proteomes" id="UP000727962">
    <property type="component" value="Unassembled WGS sequence"/>
</dbReference>
<evidence type="ECO:0000256" key="2">
    <source>
        <dbReference type="ARBA" id="ARBA00022723"/>
    </source>
</evidence>
<name>A0A931LSW1_FIMGI</name>
<evidence type="ECO:0000313" key="10">
    <source>
        <dbReference type="Proteomes" id="UP000727962"/>
    </source>
</evidence>
<evidence type="ECO:0000259" key="7">
    <source>
        <dbReference type="Pfam" id="PF01432"/>
    </source>
</evidence>
<reference evidence="9" key="1">
    <citation type="submission" date="2020-07" db="EMBL/GenBank/DDBJ databases">
        <title>Huge and variable diversity of episymbiotic CPR bacteria and DPANN archaea in groundwater ecosystems.</title>
        <authorList>
            <person name="He C.Y."/>
            <person name="Keren R."/>
            <person name="Whittaker M."/>
            <person name="Farag I.F."/>
            <person name="Doudna J."/>
            <person name="Cate J.H.D."/>
            <person name="Banfield J.F."/>
        </authorList>
    </citation>
    <scope>NUCLEOTIDE SEQUENCE</scope>
    <source>
        <strain evidence="9">NC_groundwater_17_Pr7_B-0.1um_64_12</strain>
    </source>
</reference>
<evidence type="ECO:0000256" key="4">
    <source>
        <dbReference type="ARBA" id="ARBA00022833"/>
    </source>
</evidence>
<evidence type="ECO:0000256" key="5">
    <source>
        <dbReference type="ARBA" id="ARBA00023049"/>
    </source>
</evidence>
<keyword evidence="2 6" id="KW-0479">Metal-binding</keyword>
<dbReference type="Pfam" id="PF08439">
    <property type="entry name" value="Peptidase_M3_N"/>
    <property type="match status" value="1"/>
</dbReference>
<comment type="cofactor">
    <cofactor evidence="6">
        <name>Zn(2+)</name>
        <dbReference type="ChEBI" id="CHEBI:29105"/>
    </cofactor>
    <text evidence="6">Binds 1 zinc ion.</text>
</comment>
<dbReference type="PANTHER" id="PTHR11804:SF5">
    <property type="entry name" value="OLIGOENDOPEPTIDASE F"/>
    <property type="match status" value="1"/>
</dbReference>
<evidence type="ECO:0000256" key="3">
    <source>
        <dbReference type="ARBA" id="ARBA00022801"/>
    </source>
</evidence>
<dbReference type="PANTHER" id="PTHR11804">
    <property type="entry name" value="PROTEASE M3 THIMET OLIGOPEPTIDASE-RELATED"/>
    <property type="match status" value="1"/>
</dbReference>
<dbReference type="Gene3D" id="1.10.1370.20">
    <property type="entry name" value="Oligoendopeptidase f, C-terminal domain"/>
    <property type="match status" value="1"/>
</dbReference>
<dbReference type="InterPro" id="IPR013647">
    <property type="entry name" value="OligopepF_N_dom"/>
</dbReference>
<keyword evidence="5 6" id="KW-0482">Metalloprotease</keyword>
<accession>A0A931LSW1</accession>
<evidence type="ECO:0000256" key="6">
    <source>
        <dbReference type="RuleBase" id="RU003435"/>
    </source>
</evidence>
<keyword evidence="1 6" id="KW-0645">Protease</keyword>
<sequence length="605" mass="67914">MSAAPSAPAAIRWDLSALFSGIDDPKIEAFWKSAKGEAEAFVARYKGKIDSPDLDAATLAGALREIEALSQEVSKPLTFAHLMFAGDTGSSEIGAFLQRQRERATELSVLLLFFDLELQAAPEEAIERALKDPALEGYVHYVRVARTFSPYRLSEKEEVVLEEVANTGSRAWVRLFEEVTANNTFALRRPGATEPEMLSQQQILTLFRDPDRAVRQAAADGFTEGLLAQQRVLGFTFNTLLQDKSVEDRLRGHQFAEQARHLSNELSRETVDLVVRLCWQHVGLVERFYTVKREILGLPELTHIDRYAPIFPAEEEVSYDRAREIILAAFGGFSVEMARRAGEFFDRSWVDAEPRKGKQGGAFCSYCTPDTHPVVLMTYLGKMDDVMTLAHELGHGAHASLSRAQSYFNFHGTLPLAELASTFGEMLVFESLVAQATPKDRLALYAEKIEGIFATVFRQAAMFDFERDCHRSRREQGELSAEAIGELWQSRLQAMFGSSVKLGEQHRHWWSYVGHFVHAPFYVYAYAFGELLVLSLFQMAKAEGPSFAERYVRVLERGGARSPAELMSELGVDIESEAFWQGGFAAMERLVSEFEQQWGALRGVT</sequence>
<dbReference type="NCBIfam" id="TIGR02290">
    <property type="entry name" value="M3_fam_3"/>
    <property type="match status" value="1"/>
</dbReference>
<feature type="domain" description="Oligopeptidase F N-terminal" evidence="8">
    <location>
        <begin position="117"/>
        <end position="185"/>
    </location>
</feature>
<dbReference type="SUPFAM" id="SSF55486">
    <property type="entry name" value="Metalloproteases ('zincins'), catalytic domain"/>
    <property type="match status" value="1"/>
</dbReference>
<dbReference type="InterPro" id="IPR001567">
    <property type="entry name" value="Pept_M3A_M3B_dom"/>
</dbReference>
<keyword evidence="4 6" id="KW-0862">Zinc</keyword>
<dbReference type="Gene3D" id="1.20.140.70">
    <property type="entry name" value="Oligopeptidase f, N-terminal domain"/>
    <property type="match status" value="1"/>
</dbReference>
<dbReference type="GO" id="GO:0006508">
    <property type="term" value="P:proteolysis"/>
    <property type="evidence" value="ECO:0007669"/>
    <property type="project" value="UniProtKB-KW"/>
</dbReference>
<evidence type="ECO:0000259" key="8">
    <source>
        <dbReference type="Pfam" id="PF08439"/>
    </source>
</evidence>
<feature type="domain" description="Peptidase M3A/M3B catalytic" evidence="7">
    <location>
        <begin position="207"/>
        <end position="582"/>
    </location>
</feature>
<gene>
    <name evidence="9" type="ORF">HYR64_07120</name>
</gene>
<dbReference type="Pfam" id="PF01432">
    <property type="entry name" value="Peptidase_M3"/>
    <property type="match status" value="1"/>
</dbReference>
<proteinExistence type="inferred from homology"/>
<evidence type="ECO:0000256" key="1">
    <source>
        <dbReference type="ARBA" id="ARBA00022670"/>
    </source>
</evidence>
<protein>
    <submittedName>
        <fullName evidence="9">M3 family oligoendopeptidase</fullName>
    </submittedName>
</protein>
<dbReference type="CDD" id="cd09610">
    <property type="entry name" value="M3B_PepF"/>
    <property type="match status" value="1"/>
</dbReference>
<dbReference type="GO" id="GO:0004222">
    <property type="term" value="F:metalloendopeptidase activity"/>
    <property type="evidence" value="ECO:0007669"/>
    <property type="project" value="InterPro"/>
</dbReference>
<comment type="similarity">
    <text evidence="6">Belongs to the peptidase M3 family.</text>
</comment>
<evidence type="ECO:0000313" key="9">
    <source>
        <dbReference type="EMBL" id="MBI1756860.1"/>
    </source>
</evidence>
<dbReference type="GO" id="GO:0006518">
    <property type="term" value="P:peptide metabolic process"/>
    <property type="evidence" value="ECO:0007669"/>
    <property type="project" value="TreeGrafter"/>
</dbReference>